<organism evidence="1 2">
    <name type="scientific">Gordonia jacobaea</name>
    <dbReference type="NCBI Taxonomy" id="122202"/>
    <lineage>
        <taxon>Bacteria</taxon>
        <taxon>Bacillati</taxon>
        <taxon>Actinomycetota</taxon>
        <taxon>Actinomycetes</taxon>
        <taxon>Mycobacteriales</taxon>
        <taxon>Gordoniaceae</taxon>
        <taxon>Gordonia</taxon>
    </lineage>
</organism>
<keyword evidence="2" id="KW-1185">Reference proteome</keyword>
<dbReference type="InterPro" id="IPR036412">
    <property type="entry name" value="HAD-like_sf"/>
</dbReference>
<dbReference type="InterPro" id="IPR041492">
    <property type="entry name" value="HAD_2"/>
</dbReference>
<name>A0ABR5IEF5_9ACTN</name>
<protein>
    <submittedName>
        <fullName evidence="1">HAD family hydrolase</fullName>
    </submittedName>
</protein>
<dbReference type="SFLD" id="SFLDS00003">
    <property type="entry name" value="Haloacid_Dehalogenase"/>
    <property type="match status" value="1"/>
</dbReference>
<dbReference type="Pfam" id="PF13419">
    <property type="entry name" value="HAD_2"/>
    <property type="match status" value="1"/>
</dbReference>
<dbReference type="SFLD" id="SFLDG01129">
    <property type="entry name" value="C1.5:_HAD__Beta-PGM__Phosphata"/>
    <property type="match status" value="1"/>
</dbReference>
<dbReference type="Gene3D" id="3.40.50.1000">
    <property type="entry name" value="HAD superfamily/HAD-like"/>
    <property type="match status" value="1"/>
</dbReference>
<evidence type="ECO:0000313" key="1">
    <source>
        <dbReference type="EMBL" id="KNA91958.1"/>
    </source>
</evidence>
<proteinExistence type="predicted"/>
<dbReference type="InterPro" id="IPR050155">
    <property type="entry name" value="HAD-like_hydrolase_sf"/>
</dbReference>
<dbReference type="Gene3D" id="1.10.150.240">
    <property type="entry name" value="Putative phosphatase, domain 2"/>
    <property type="match status" value="1"/>
</dbReference>
<dbReference type="RefSeq" id="WP_049698295.1">
    <property type="nucleotide sequence ID" value="NZ_JAQDQF010000005.1"/>
</dbReference>
<comment type="caution">
    <text evidence="1">The sequence shown here is derived from an EMBL/GenBank/DDBJ whole genome shotgun (WGS) entry which is preliminary data.</text>
</comment>
<sequence length="228" mass="24529">MTSPADPRDPRTALLFDLDGTITDSFSGIVNSFRYALAEVGAPEPPDDVVAGVAGPPMIDTLTGLGLDQETADEAMRAYRKRYTDVGWLENSVFPQIRELVEDLAARGRKMTIATSKNENTARAILEHFALADHFEAICGASDDGSRRSKADVIAWALRQSGIAPDPDTGLPDHPVVMIGDRSHDVEGAESFGIPTVFVSWGYARAGEGDAASWRVDSVVDLREVLGV</sequence>
<evidence type="ECO:0000313" key="2">
    <source>
        <dbReference type="Proteomes" id="UP000037247"/>
    </source>
</evidence>
<dbReference type="PANTHER" id="PTHR43434:SF20">
    <property type="entry name" value="5'-NUCLEOTIDASE"/>
    <property type="match status" value="1"/>
</dbReference>
<dbReference type="InterPro" id="IPR023214">
    <property type="entry name" value="HAD_sf"/>
</dbReference>
<dbReference type="EMBL" id="LDTZ01000015">
    <property type="protein sequence ID" value="KNA91958.1"/>
    <property type="molecule type" value="Genomic_DNA"/>
</dbReference>
<reference evidence="1 2" key="1">
    <citation type="submission" date="2015-05" db="EMBL/GenBank/DDBJ databases">
        <title>Draft genome sequence of the bacterium Gordonia jacobaea a new member of the Gordonia genus.</title>
        <authorList>
            <person name="Jimenez-Galisteo G."/>
            <person name="Dominguez A."/>
            <person name="Munoz E."/>
            <person name="Vinas M."/>
        </authorList>
    </citation>
    <scope>NUCLEOTIDE SEQUENCE [LARGE SCALE GENOMIC DNA]</scope>
    <source>
        <strain evidence="2">mv1</strain>
    </source>
</reference>
<accession>A0ABR5IEF5</accession>
<dbReference type="GO" id="GO:0016787">
    <property type="term" value="F:hydrolase activity"/>
    <property type="evidence" value="ECO:0007669"/>
    <property type="project" value="UniProtKB-KW"/>
</dbReference>
<dbReference type="SUPFAM" id="SSF56784">
    <property type="entry name" value="HAD-like"/>
    <property type="match status" value="1"/>
</dbReference>
<dbReference type="Proteomes" id="UP000037247">
    <property type="component" value="Unassembled WGS sequence"/>
</dbReference>
<gene>
    <name evidence="1" type="ORF">ABW18_07170</name>
</gene>
<dbReference type="PANTHER" id="PTHR43434">
    <property type="entry name" value="PHOSPHOGLYCOLATE PHOSPHATASE"/>
    <property type="match status" value="1"/>
</dbReference>
<dbReference type="InterPro" id="IPR023198">
    <property type="entry name" value="PGP-like_dom2"/>
</dbReference>
<keyword evidence="1" id="KW-0378">Hydrolase</keyword>